<evidence type="ECO:0000259" key="1">
    <source>
        <dbReference type="Pfam" id="PF01764"/>
    </source>
</evidence>
<protein>
    <submittedName>
        <fullName evidence="2">Lipase family protein</fullName>
        <ecNumber evidence="2">3.1.1.-</ecNumber>
    </submittedName>
</protein>
<dbReference type="InterPro" id="IPR002921">
    <property type="entry name" value="Fungal_lipase-type"/>
</dbReference>
<dbReference type="EMBL" id="JASZZN010000019">
    <property type="protein sequence ID" value="MDM4018110.1"/>
    <property type="molecule type" value="Genomic_DNA"/>
</dbReference>
<dbReference type="EC" id="3.1.1.-" evidence="2"/>
<gene>
    <name evidence="2" type="ORF">QTN89_21860</name>
</gene>
<organism evidence="2 3">
    <name type="scientific">Roseiconus lacunae</name>
    <dbReference type="NCBI Taxonomy" id="2605694"/>
    <lineage>
        <taxon>Bacteria</taxon>
        <taxon>Pseudomonadati</taxon>
        <taxon>Planctomycetota</taxon>
        <taxon>Planctomycetia</taxon>
        <taxon>Pirellulales</taxon>
        <taxon>Pirellulaceae</taxon>
        <taxon>Roseiconus</taxon>
    </lineage>
</organism>
<dbReference type="CDD" id="cd00519">
    <property type="entry name" value="Lipase_3"/>
    <property type="match status" value="1"/>
</dbReference>
<keyword evidence="3" id="KW-1185">Reference proteome</keyword>
<keyword evidence="2" id="KW-0378">Hydrolase</keyword>
<name>A0ABT7PNR2_9BACT</name>
<dbReference type="PANTHER" id="PTHR45856">
    <property type="entry name" value="ALPHA/BETA-HYDROLASES SUPERFAMILY PROTEIN"/>
    <property type="match status" value="1"/>
</dbReference>
<comment type="caution">
    <text evidence="2">The sequence shown here is derived from an EMBL/GenBank/DDBJ whole genome shotgun (WGS) entry which is preliminary data.</text>
</comment>
<sequence length="289" mass="31775">MLTCQASYYANPSTFIDIAFWADSRYRDDLVISLHQTGVATGMRRWGFNKVEMFYDRTFLTDTRGFIAYSDDTVVVSFSGSEFSDGFVDWWGTDANVLLVDGSDYGVAGRVHMGFAMSAETVYAQILARVDAASKAGKRVLITGHSLGGAVATLTASRLERDGVDVAALYAFANPLVGDAEFCLDLASSGITCVRTYNHLDPVPRYPINLSVIPYLASLVRDYVHVPSMEVYFDSEMNAVLCPSQERLEDELYFLTAVDPRAHDTALYLLLTYANLSSQAIAVVPTPDI</sequence>
<reference evidence="2 3" key="1">
    <citation type="submission" date="2023-06" db="EMBL/GenBank/DDBJ databases">
        <title>Roseiconus lacunae JC819 isolated from Gulf of Mannar region, Tamil Nadu.</title>
        <authorList>
            <person name="Pk S."/>
            <person name="Ch S."/>
            <person name="Ch V.R."/>
        </authorList>
    </citation>
    <scope>NUCLEOTIDE SEQUENCE [LARGE SCALE GENOMIC DNA]</scope>
    <source>
        <strain evidence="2 3">JC819</strain>
    </source>
</reference>
<dbReference type="InterPro" id="IPR029058">
    <property type="entry name" value="AB_hydrolase_fold"/>
</dbReference>
<dbReference type="Gene3D" id="3.40.50.1820">
    <property type="entry name" value="alpha/beta hydrolase"/>
    <property type="match status" value="1"/>
</dbReference>
<proteinExistence type="predicted"/>
<dbReference type="Proteomes" id="UP001239462">
    <property type="component" value="Unassembled WGS sequence"/>
</dbReference>
<dbReference type="GO" id="GO:0016787">
    <property type="term" value="F:hydrolase activity"/>
    <property type="evidence" value="ECO:0007669"/>
    <property type="project" value="UniProtKB-KW"/>
</dbReference>
<dbReference type="PANTHER" id="PTHR45856:SF24">
    <property type="entry name" value="FUNGAL LIPASE-LIKE DOMAIN-CONTAINING PROTEIN"/>
    <property type="match status" value="1"/>
</dbReference>
<evidence type="ECO:0000313" key="3">
    <source>
        <dbReference type="Proteomes" id="UP001239462"/>
    </source>
</evidence>
<dbReference type="Pfam" id="PF01764">
    <property type="entry name" value="Lipase_3"/>
    <property type="match status" value="1"/>
</dbReference>
<dbReference type="InterPro" id="IPR051218">
    <property type="entry name" value="Sec_MonoDiacylglyc_Lipase"/>
</dbReference>
<accession>A0ABT7PNR2</accession>
<feature type="domain" description="Fungal lipase-type" evidence="1">
    <location>
        <begin position="76"/>
        <end position="208"/>
    </location>
</feature>
<dbReference type="RefSeq" id="WP_289165759.1">
    <property type="nucleotide sequence ID" value="NZ_JASZZN010000019.1"/>
</dbReference>
<evidence type="ECO:0000313" key="2">
    <source>
        <dbReference type="EMBL" id="MDM4018110.1"/>
    </source>
</evidence>
<dbReference type="SUPFAM" id="SSF53474">
    <property type="entry name" value="alpha/beta-Hydrolases"/>
    <property type="match status" value="1"/>
</dbReference>